<dbReference type="InterPro" id="IPR038336">
    <property type="entry name" value="NET_sf"/>
</dbReference>
<dbReference type="PROSITE" id="PS00633">
    <property type="entry name" value="BROMODOMAIN_1"/>
    <property type="match status" value="1"/>
</dbReference>
<dbReference type="InterPro" id="IPR018359">
    <property type="entry name" value="Bromodomain_CS"/>
</dbReference>
<evidence type="ECO:0008006" key="8">
    <source>
        <dbReference type="Google" id="ProtNLM"/>
    </source>
</evidence>
<feature type="compositionally biased region" description="Acidic residues" evidence="3">
    <location>
        <begin position="983"/>
        <end position="997"/>
    </location>
</feature>
<name>A0A0D1YLY8_9EURO</name>
<dbReference type="InterPro" id="IPR001487">
    <property type="entry name" value="Bromodomain"/>
</dbReference>
<feature type="compositionally biased region" description="Basic and acidic residues" evidence="3">
    <location>
        <begin position="600"/>
        <end position="611"/>
    </location>
</feature>
<feature type="domain" description="NET" evidence="5">
    <location>
        <begin position="843"/>
        <end position="925"/>
    </location>
</feature>
<evidence type="ECO:0000313" key="6">
    <source>
        <dbReference type="EMBL" id="KIV83877.1"/>
    </source>
</evidence>
<dbReference type="CDD" id="cd05499">
    <property type="entry name" value="Bromo_BDF1_2_II"/>
    <property type="match status" value="1"/>
</dbReference>
<feature type="region of interest" description="Disordered" evidence="3">
    <location>
        <begin position="918"/>
        <end position="997"/>
    </location>
</feature>
<dbReference type="Gene3D" id="1.20.920.10">
    <property type="entry name" value="Bromodomain-like"/>
    <property type="match status" value="2"/>
</dbReference>
<evidence type="ECO:0000256" key="1">
    <source>
        <dbReference type="ARBA" id="ARBA00023117"/>
    </source>
</evidence>
<dbReference type="GO" id="GO:0006355">
    <property type="term" value="P:regulation of DNA-templated transcription"/>
    <property type="evidence" value="ECO:0007669"/>
    <property type="project" value="TreeGrafter"/>
</dbReference>
<dbReference type="GO" id="GO:0005634">
    <property type="term" value="C:nucleus"/>
    <property type="evidence" value="ECO:0007669"/>
    <property type="project" value="TreeGrafter"/>
</dbReference>
<feature type="region of interest" description="Disordered" evidence="3">
    <location>
        <begin position="746"/>
        <end position="779"/>
    </location>
</feature>
<evidence type="ECO:0000259" key="4">
    <source>
        <dbReference type="PROSITE" id="PS50014"/>
    </source>
</evidence>
<dbReference type="InterPro" id="IPR027353">
    <property type="entry name" value="NET_dom"/>
</dbReference>
<dbReference type="GO" id="GO:0000785">
    <property type="term" value="C:chromatin"/>
    <property type="evidence" value="ECO:0007669"/>
    <property type="project" value="TreeGrafter"/>
</dbReference>
<proteinExistence type="predicted"/>
<feature type="compositionally biased region" description="Low complexity" evidence="3">
    <location>
        <begin position="561"/>
        <end position="584"/>
    </location>
</feature>
<dbReference type="STRING" id="1016849.A0A0D1YLY8"/>
<dbReference type="AlphaFoldDB" id="A0A0D1YLY8"/>
<dbReference type="SUPFAM" id="SSF47370">
    <property type="entry name" value="Bromodomain"/>
    <property type="match status" value="2"/>
</dbReference>
<sequence>MDVEMQMEANGYVGLGSLPLPHLSLDLTITSLPAQFTSASDRPEESHIADNLAASISNSETPIDALPSKAALTESVPHLEPVQAVSESVLTSAPEAVPEAVVESVTQIVSEVPAPATNGHMGDSLNQSLAAIPDSQPQFSLHDSTVAPAPPTVSVVETTMTESFVPSSIPTEIQSSATPADTTQTTMDLSEFAAIPPQAPESNLRTSPHADALAPEAVAEIEAQKHELDNLADAPTISTKPDAMDISSFDESIALPEQPAVADIGLPSPPAQSPPPAPQPAAATLPEDEPIEPVVEPPTTSEPVSETIIAPEPLPVPTEEPLPVPEALPVPAEEPRAPAPTPAVPAPEEFADTDMIDVLPAKQARPRDDDGDSERAAKRFKTDASSAQSQEPAFKVPDVPAVASSPMANGDSNPAANGIGDGDDSVTPTRLAHMKKVISNLKKSSASTAFRIPVDYVALNIPLYPEIIKHPMDLQTIDHRLKQNQYTSISSFVSDFEMIVNNCVRFNGPEHGVTQQARKMQSSFTNQMKNLPSASIEEPSKEAKKAAKKQEPTRQAPPRRPSVTTPTPTAAPVAAAASPKSIAAPPTPSFAPGPDGIPLIRRDSTLTDGRPKRAIVPTKRNQEFGGGRPKKKKYELQLRFCDEVLKEIASTKNWQMNQYFTHPVDPVALNIPTYFQIIKKPMDLGTVRTKLNNNVYEKAKDFEEDVRLVFKNCYKFNPEGDLVHNAGTQLEGLFNKKWATKDEWIAAREPPSEPQSEADDDEEDEEESEDDAEDSEDERAEKIRLLQKQIEEMSKQMGELTQKKPKKSKSPPAKKSKSKSKKEKPAAGVKDSKEKKEKKKSAPKSKPEKDRYVTFAEKQYISNGIAMLPEKQMQEALKIIQNSVPSLANSDQNEIELDIEEVPNHALLKLLNFVKKYAGPPPDEPKAEPTESYGTTTTTTKSKKSKPMSKHEQEAQIEELKGKLGAYAGPISPNAVQSIETGDSSDDDGDSEESEEE</sequence>
<dbReference type="OrthoDB" id="784962at2759"/>
<feature type="region of interest" description="Disordered" evidence="3">
    <location>
        <begin position="361"/>
        <end position="424"/>
    </location>
</feature>
<dbReference type="Pfam" id="PF00439">
    <property type="entry name" value="Bromodomain"/>
    <property type="match status" value="2"/>
</dbReference>
<feature type="compositionally biased region" description="Basic and acidic residues" evidence="3">
    <location>
        <begin position="538"/>
        <end position="552"/>
    </location>
</feature>
<evidence type="ECO:0000256" key="2">
    <source>
        <dbReference type="PROSITE-ProRule" id="PRU00035"/>
    </source>
</evidence>
<evidence type="ECO:0000313" key="7">
    <source>
        <dbReference type="Proteomes" id="UP000053599"/>
    </source>
</evidence>
<dbReference type="PANTHER" id="PTHR22880:SF225">
    <property type="entry name" value="BROMODOMAIN-CONTAINING PROTEIN BET-1-RELATED"/>
    <property type="match status" value="1"/>
</dbReference>
<keyword evidence="1 2" id="KW-0103">Bromodomain</keyword>
<feature type="domain" description="Bromo" evidence="4">
    <location>
        <begin position="652"/>
        <end position="724"/>
    </location>
</feature>
<organism evidence="6 7">
    <name type="scientific">Exophiala sideris</name>
    <dbReference type="NCBI Taxonomy" id="1016849"/>
    <lineage>
        <taxon>Eukaryota</taxon>
        <taxon>Fungi</taxon>
        <taxon>Dikarya</taxon>
        <taxon>Ascomycota</taxon>
        <taxon>Pezizomycotina</taxon>
        <taxon>Eurotiomycetes</taxon>
        <taxon>Chaetothyriomycetidae</taxon>
        <taxon>Chaetothyriales</taxon>
        <taxon>Herpotrichiellaceae</taxon>
        <taxon>Exophiala</taxon>
    </lineage>
</organism>
<feature type="compositionally biased region" description="Pro residues" evidence="3">
    <location>
        <begin position="267"/>
        <end position="279"/>
    </location>
</feature>
<dbReference type="SMART" id="SM00297">
    <property type="entry name" value="BROMO"/>
    <property type="match status" value="2"/>
</dbReference>
<dbReference type="InterPro" id="IPR050935">
    <property type="entry name" value="Bromo_chromatin_reader"/>
</dbReference>
<dbReference type="EMBL" id="KN846952">
    <property type="protein sequence ID" value="KIV83877.1"/>
    <property type="molecule type" value="Genomic_DNA"/>
</dbReference>
<reference evidence="6 7" key="1">
    <citation type="submission" date="2015-01" db="EMBL/GenBank/DDBJ databases">
        <title>The Genome Sequence of Exophiala sideris CBS121828.</title>
        <authorList>
            <consortium name="The Broad Institute Genomics Platform"/>
            <person name="Cuomo C."/>
            <person name="de Hoog S."/>
            <person name="Gorbushina A."/>
            <person name="Stielow B."/>
            <person name="Teixiera M."/>
            <person name="Abouelleil A."/>
            <person name="Chapman S.B."/>
            <person name="Priest M."/>
            <person name="Young S.K."/>
            <person name="Wortman J."/>
            <person name="Nusbaum C."/>
            <person name="Birren B."/>
        </authorList>
    </citation>
    <scope>NUCLEOTIDE SEQUENCE [LARGE SCALE GENOMIC DNA]</scope>
    <source>
        <strain evidence="6 7">CBS 121828</strain>
    </source>
</reference>
<dbReference type="InterPro" id="IPR036427">
    <property type="entry name" value="Bromodomain-like_sf"/>
</dbReference>
<feature type="compositionally biased region" description="Low complexity" evidence="3">
    <location>
        <begin position="292"/>
        <end position="311"/>
    </location>
</feature>
<dbReference type="GO" id="GO:0006338">
    <property type="term" value="P:chromatin remodeling"/>
    <property type="evidence" value="ECO:0007669"/>
    <property type="project" value="TreeGrafter"/>
</dbReference>
<dbReference type="Proteomes" id="UP000053599">
    <property type="component" value="Unassembled WGS sequence"/>
</dbReference>
<feature type="compositionally biased region" description="Basic residues" evidence="3">
    <location>
        <begin position="803"/>
        <end position="822"/>
    </location>
</feature>
<gene>
    <name evidence="6" type="ORF">PV11_05866</name>
</gene>
<evidence type="ECO:0000256" key="3">
    <source>
        <dbReference type="SAM" id="MobiDB-lite"/>
    </source>
</evidence>
<feature type="compositionally biased region" description="Polar residues" evidence="3">
    <location>
        <begin position="406"/>
        <end position="415"/>
    </location>
</feature>
<feature type="compositionally biased region" description="Basic and acidic residues" evidence="3">
    <location>
        <begin position="365"/>
        <end position="382"/>
    </location>
</feature>
<dbReference type="Gene3D" id="1.20.1270.220">
    <property type="match status" value="1"/>
</dbReference>
<evidence type="ECO:0000259" key="5">
    <source>
        <dbReference type="PROSITE" id="PS51525"/>
    </source>
</evidence>
<feature type="region of interest" description="Disordered" evidence="3">
    <location>
        <begin position="532"/>
        <end position="612"/>
    </location>
</feature>
<feature type="compositionally biased region" description="Basic and acidic residues" evidence="3">
    <location>
        <begin position="949"/>
        <end position="962"/>
    </location>
</feature>
<accession>A0A0D1YLY8</accession>
<dbReference type="PRINTS" id="PR00503">
    <property type="entry name" value="BROMODOMAIN"/>
</dbReference>
<feature type="region of interest" description="Disordered" evidence="3">
    <location>
        <begin position="796"/>
        <end position="851"/>
    </location>
</feature>
<feature type="compositionally biased region" description="Acidic residues" evidence="3">
    <location>
        <begin position="756"/>
        <end position="778"/>
    </location>
</feature>
<dbReference type="Pfam" id="PF17035">
    <property type="entry name" value="BET"/>
    <property type="match status" value="1"/>
</dbReference>
<dbReference type="PROSITE" id="PS51525">
    <property type="entry name" value="NET"/>
    <property type="match status" value="1"/>
</dbReference>
<dbReference type="PROSITE" id="PS50014">
    <property type="entry name" value="BROMODOMAIN_2"/>
    <property type="match status" value="2"/>
</dbReference>
<feature type="compositionally biased region" description="Pro residues" evidence="3">
    <location>
        <begin position="312"/>
        <end position="328"/>
    </location>
</feature>
<protein>
    <recommendedName>
        <fullName evidence="8">Bromo domain-containing protein</fullName>
    </recommendedName>
</protein>
<feature type="domain" description="Bromo" evidence="4">
    <location>
        <begin position="442"/>
        <end position="514"/>
    </location>
</feature>
<feature type="region of interest" description="Disordered" evidence="3">
    <location>
        <begin position="261"/>
        <end position="344"/>
    </location>
</feature>
<dbReference type="PANTHER" id="PTHR22880">
    <property type="entry name" value="FALZ-RELATED BROMODOMAIN-CONTAINING PROTEINS"/>
    <property type="match status" value="1"/>
</dbReference>